<accession>A0A9Q4PWB4</accession>
<dbReference type="EMBL" id="JAKELO010000002">
    <property type="protein sequence ID" value="MDE4907181.1"/>
    <property type="molecule type" value="Genomic_DNA"/>
</dbReference>
<comment type="caution">
    <text evidence="3">The sequence shown here is derived from an EMBL/GenBank/DDBJ whole genome shotgun (WGS) entry which is preliminary data.</text>
</comment>
<feature type="transmembrane region" description="Helical" evidence="2">
    <location>
        <begin position="79"/>
        <end position="99"/>
    </location>
</feature>
<keyword evidence="2" id="KW-0812">Transmembrane</keyword>
<protein>
    <submittedName>
        <fullName evidence="3">Uncharacterized protein</fullName>
    </submittedName>
</protein>
<name>A0A9Q4PWB4_9EURY</name>
<evidence type="ECO:0000256" key="1">
    <source>
        <dbReference type="SAM" id="MobiDB-lite"/>
    </source>
</evidence>
<feature type="transmembrane region" description="Helical" evidence="2">
    <location>
        <begin position="105"/>
        <end position="125"/>
    </location>
</feature>
<keyword evidence="4" id="KW-1185">Reference proteome</keyword>
<dbReference type="RefSeq" id="WP_274923845.1">
    <property type="nucleotide sequence ID" value="NZ_JAKELO010000002.1"/>
</dbReference>
<reference evidence="3" key="1">
    <citation type="submission" date="2022-01" db="EMBL/GenBank/DDBJ databases">
        <title>Draft genome of Methanogenium marinum DSM 15558.</title>
        <authorList>
            <person name="Chen S.-C."/>
            <person name="You Y.-T."/>
        </authorList>
    </citation>
    <scope>NUCLEOTIDE SEQUENCE</scope>
    <source>
        <strain evidence="3">DSM 15558</strain>
    </source>
</reference>
<proteinExistence type="predicted"/>
<feature type="region of interest" description="Disordered" evidence="1">
    <location>
        <begin position="1"/>
        <end position="21"/>
    </location>
</feature>
<evidence type="ECO:0000313" key="3">
    <source>
        <dbReference type="EMBL" id="MDE4907181.1"/>
    </source>
</evidence>
<feature type="compositionally biased region" description="Low complexity" evidence="1">
    <location>
        <begin position="12"/>
        <end position="21"/>
    </location>
</feature>
<keyword evidence="2" id="KW-1133">Transmembrane helix</keyword>
<dbReference type="AlphaFoldDB" id="A0A9Q4PWB4"/>
<evidence type="ECO:0000313" key="4">
    <source>
        <dbReference type="Proteomes" id="UP001143747"/>
    </source>
</evidence>
<organism evidence="3 4">
    <name type="scientific">Methanogenium marinum</name>
    <dbReference type="NCBI Taxonomy" id="348610"/>
    <lineage>
        <taxon>Archaea</taxon>
        <taxon>Methanobacteriati</taxon>
        <taxon>Methanobacteriota</taxon>
        <taxon>Stenosarchaea group</taxon>
        <taxon>Methanomicrobia</taxon>
        <taxon>Methanomicrobiales</taxon>
        <taxon>Methanomicrobiaceae</taxon>
        <taxon>Methanogenium</taxon>
    </lineage>
</organism>
<evidence type="ECO:0000256" key="2">
    <source>
        <dbReference type="SAM" id="Phobius"/>
    </source>
</evidence>
<sequence>MARKGKGRYKNPFSPSSSSLTPLSPPVRIFMEGLVSGLFAAFTIKTGINPDPVAQMGNVLDIIIDTVEKLDPGFNGSKFRSFFGLTAFIVGIVGLFEVFNLAENWLFGIMLFIVGFLFGFIITLFSNLF</sequence>
<keyword evidence="2" id="KW-0472">Membrane</keyword>
<dbReference type="Proteomes" id="UP001143747">
    <property type="component" value="Unassembled WGS sequence"/>
</dbReference>
<gene>
    <name evidence="3" type="ORF">L0665_00875</name>
</gene>